<gene>
    <name evidence="2" type="ORF">AAJ76_8400010433</name>
</gene>
<dbReference type="GeneID" id="36321486"/>
<comment type="caution">
    <text evidence="2">The sequence shown here is derived from an EMBL/GenBank/DDBJ whole genome shotgun (WGS) entry which is preliminary data.</text>
</comment>
<dbReference type="RefSeq" id="XP_024330059.1">
    <property type="nucleotide sequence ID" value="XM_024476532.1"/>
</dbReference>
<dbReference type="VEuPathDB" id="MicrosporidiaDB:AAJ76_8400010433"/>
<name>A0A0F9YNQ0_9MICR</name>
<evidence type="ECO:0000313" key="3">
    <source>
        <dbReference type="Proteomes" id="UP000034350"/>
    </source>
</evidence>
<dbReference type="Proteomes" id="UP000034350">
    <property type="component" value="Unassembled WGS sequence"/>
</dbReference>
<dbReference type="AlphaFoldDB" id="A0A0F9YNQ0"/>
<evidence type="ECO:0000256" key="1">
    <source>
        <dbReference type="SAM" id="Phobius"/>
    </source>
</evidence>
<dbReference type="EMBL" id="JPQZ01000084">
    <property type="protein sequence ID" value="KKO74317.1"/>
    <property type="molecule type" value="Genomic_DNA"/>
</dbReference>
<keyword evidence="3" id="KW-1185">Reference proteome</keyword>
<evidence type="ECO:0000313" key="2">
    <source>
        <dbReference type="EMBL" id="KKO74317.1"/>
    </source>
</evidence>
<feature type="transmembrane region" description="Helical" evidence="1">
    <location>
        <begin position="12"/>
        <end position="30"/>
    </location>
</feature>
<sequence>MEAYYSIYNNEVLTFVILFKILLFFDTINLNNKTITRSKRQDDVKILINYWFQVKYE</sequence>
<keyword evidence="1" id="KW-0472">Membrane</keyword>
<keyword evidence="1" id="KW-1133">Transmembrane helix</keyword>
<reference evidence="2 3" key="1">
    <citation type="journal article" date="2015" name="Environ. Microbiol.">
        <title>Genome analyses suggest the presence of polyploidy and recent human-driven expansions in eight global populations of the honeybee pathogen Nosema ceranae.</title>
        <authorList>
            <person name="Pelin A."/>
            <person name="Selman M."/>
            <person name="Aris-Brosou S."/>
            <person name="Farinelli L."/>
            <person name="Corradi N."/>
        </authorList>
    </citation>
    <scope>NUCLEOTIDE SEQUENCE [LARGE SCALE GENOMIC DNA]</scope>
    <source>
        <strain evidence="2 3">PA08 1199</strain>
    </source>
</reference>
<organism evidence="2 3">
    <name type="scientific">Vairimorpha ceranae</name>
    <dbReference type="NCBI Taxonomy" id="40302"/>
    <lineage>
        <taxon>Eukaryota</taxon>
        <taxon>Fungi</taxon>
        <taxon>Fungi incertae sedis</taxon>
        <taxon>Microsporidia</taxon>
        <taxon>Nosematidae</taxon>
        <taxon>Vairimorpha</taxon>
    </lineage>
</organism>
<accession>A0A0F9YNQ0</accession>
<protein>
    <submittedName>
        <fullName evidence="2">Uncharacterized protein</fullName>
    </submittedName>
</protein>
<keyword evidence="1" id="KW-0812">Transmembrane</keyword>
<proteinExistence type="predicted"/>